<evidence type="ECO:0000313" key="2">
    <source>
        <dbReference type="EMBL" id="RIJ26919.1"/>
    </source>
</evidence>
<dbReference type="PANTHER" id="PTHR13696">
    <property type="entry name" value="P-LOOP CONTAINING NUCLEOSIDE TRIPHOSPHATE HYDROLASE"/>
    <property type="match status" value="1"/>
</dbReference>
<accession>A0A399RBL1</accession>
<keyword evidence="3" id="KW-1185">Reference proteome</keyword>
<proteinExistence type="predicted"/>
<evidence type="ECO:0000313" key="3">
    <source>
        <dbReference type="Proteomes" id="UP000266385"/>
    </source>
</evidence>
<evidence type="ECO:0000259" key="1">
    <source>
        <dbReference type="Pfam" id="PF13614"/>
    </source>
</evidence>
<dbReference type="Gene3D" id="3.40.50.300">
    <property type="entry name" value="P-loop containing nucleotide triphosphate hydrolases"/>
    <property type="match status" value="1"/>
</dbReference>
<dbReference type="Pfam" id="PF13614">
    <property type="entry name" value="AAA_31"/>
    <property type="match status" value="1"/>
</dbReference>
<dbReference type="SUPFAM" id="SSF52540">
    <property type="entry name" value="P-loop containing nucleoside triphosphate hydrolases"/>
    <property type="match status" value="1"/>
</dbReference>
<dbReference type="InterPro" id="IPR050678">
    <property type="entry name" value="DNA_Partitioning_ATPase"/>
</dbReference>
<dbReference type="PANTHER" id="PTHR13696:SF52">
    <property type="entry name" value="PARA FAMILY PROTEIN CT_582"/>
    <property type="match status" value="1"/>
</dbReference>
<dbReference type="RefSeq" id="WP_119377812.1">
    <property type="nucleotide sequence ID" value="NZ_QWFX01000016.1"/>
</dbReference>
<dbReference type="EMBL" id="QWFX01000016">
    <property type="protein sequence ID" value="RIJ26919.1"/>
    <property type="molecule type" value="Genomic_DNA"/>
</dbReference>
<dbReference type="OrthoDB" id="9777757at2"/>
<sequence length="307" mass="34207">MSASFVAVANLKGGVGKSTTTLMLADGLAYYFGANVLVVDFDPQANSSQMMLTERGLQMAYEQGKSVISLLNQFASGATPNLADLILPNAVTLEELHQAEQRDQRRGWISILPSHPSLRFAEMEVEERLYGQGTRPSELARKLHKHFSEALEPVHSIYDVVIIDTPPYLSPLARAGLMLAETFVTPTLADPVSIWGTKQFSDWMTANIAADIAQRNFVVITRFKNTRYAREAEHELRNIYLKNRQFGPTIPESVQALAAMDRADIDSYHTMRGKYGNLRNDVRRLSESFAGFLASRLGAEQPELVRS</sequence>
<feature type="domain" description="AAA" evidence="1">
    <location>
        <begin position="5"/>
        <end position="202"/>
    </location>
</feature>
<name>A0A399RBL1_9PROT</name>
<dbReference type="Proteomes" id="UP000266385">
    <property type="component" value="Unassembled WGS sequence"/>
</dbReference>
<dbReference type="AlphaFoldDB" id="A0A399RBL1"/>
<comment type="caution">
    <text evidence="2">The sequence shown here is derived from an EMBL/GenBank/DDBJ whole genome shotgun (WGS) entry which is preliminary data.</text>
</comment>
<dbReference type="InterPro" id="IPR027417">
    <property type="entry name" value="P-loop_NTPase"/>
</dbReference>
<dbReference type="CDD" id="cd02042">
    <property type="entry name" value="ParAB_family"/>
    <property type="match status" value="1"/>
</dbReference>
<organism evidence="2 3">
    <name type="scientific">Henriciella mobilis</name>
    <dbReference type="NCBI Taxonomy" id="2305467"/>
    <lineage>
        <taxon>Bacteria</taxon>
        <taxon>Pseudomonadati</taxon>
        <taxon>Pseudomonadota</taxon>
        <taxon>Alphaproteobacteria</taxon>
        <taxon>Hyphomonadales</taxon>
        <taxon>Hyphomonadaceae</taxon>
        <taxon>Henriciella</taxon>
    </lineage>
</organism>
<gene>
    <name evidence="2" type="ORF">D1223_18495</name>
</gene>
<dbReference type="InterPro" id="IPR025669">
    <property type="entry name" value="AAA_dom"/>
</dbReference>
<reference evidence="2 3" key="1">
    <citation type="submission" date="2018-08" db="EMBL/GenBank/DDBJ databases">
        <title>Henriciella mobilis sp. nov., isolated from seawater.</title>
        <authorList>
            <person name="Cheng H."/>
            <person name="Wu Y.-H."/>
            <person name="Xu X.-W."/>
            <person name="Guo L.-L."/>
        </authorList>
    </citation>
    <scope>NUCLEOTIDE SEQUENCE [LARGE SCALE GENOMIC DNA]</scope>
    <source>
        <strain evidence="2 3">JN25</strain>
    </source>
</reference>
<protein>
    <submittedName>
        <fullName evidence="2">ParA family protein</fullName>
    </submittedName>
</protein>